<feature type="transmembrane region" description="Helical" evidence="1">
    <location>
        <begin position="12"/>
        <end position="40"/>
    </location>
</feature>
<dbReference type="Proteomes" id="UP000321058">
    <property type="component" value="Unassembled WGS sequence"/>
</dbReference>
<name>A0A512NJF9_9HYPH</name>
<sequence>MAIGIVLSVFGLGFFCWLLFTLAVYALPFFAGLSAGLAAFHSGSGFIGALVVGFLVGVTILVLGQIVLTAVRAPLIRLIIGLVYAVPAAVAGYQLCFALAGIGVPAASWQHAFAAVGALVVGVTALARMAVVTPPSASHDPLQGTAHAAVDLRSHDGRG</sequence>
<dbReference type="RefSeq" id="WP_147154443.1">
    <property type="nucleotide sequence ID" value="NZ_BKAJ01000118.1"/>
</dbReference>
<comment type="caution">
    <text evidence="2">The sequence shown here is derived from an EMBL/GenBank/DDBJ whole genome shotgun (WGS) entry which is preliminary data.</text>
</comment>
<accession>A0A512NJF9</accession>
<proteinExistence type="predicted"/>
<dbReference type="AlphaFoldDB" id="A0A512NJF9"/>
<reference evidence="2 3" key="1">
    <citation type="submission" date="2019-07" db="EMBL/GenBank/DDBJ databases">
        <title>Whole genome shotgun sequence of Reyranella soli NBRC 108950.</title>
        <authorList>
            <person name="Hosoyama A."/>
            <person name="Uohara A."/>
            <person name="Ohji S."/>
            <person name="Ichikawa N."/>
        </authorList>
    </citation>
    <scope>NUCLEOTIDE SEQUENCE [LARGE SCALE GENOMIC DNA]</scope>
    <source>
        <strain evidence="2 3">NBRC 108950</strain>
    </source>
</reference>
<protein>
    <submittedName>
        <fullName evidence="2">Uncharacterized protein</fullName>
    </submittedName>
</protein>
<keyword evidence="1" id="KW-0472">Membrane</keyword>
<feature type="transmembrane region" description="Helical" evidence="1">
    <location>
        <begin position="108"/>
        <end position="127"/>
    </location>
</feature>
<feature type="transmembrane region" description="Helical" evidence="1">
    <location>
        <begin position="78"/>
        <end position="102"/>
    </location>
</feature>
<keyword evidence="1" id="KW-1133">Transmembrane helix</keyword>
<keyword evidence="3" id="KW-1185">Reference proteome</keyword>
<evidence type="ECO:0000313" key="2">
    <source>
        <dbReference type="EMBL" id="GEP59081.1"/>
    </source>
</evidence>
<keyword evidence="1" id="KW-0812">Transmembrane</keyword>
<feature type="transmembrane region" description="Helical" evidence="1">
    <location>
        <begin position="46"/>
        <end position="71"/>
    </location>
</feature>
<organism evidence="2 3">
    <name type="scientific">Reyranella soli</name>
    <dbReference type="NCBI Taxonomy" id="1230389"/>
    <lineage>
        <taxon>Bacteria</taxon>
        <taxon>Pseudomonadati</taxon>
        <taxon>Pseudomonadota</taxon>
        <taxon>Alphaproteobacteria</taxon>
        <taxon>Hyphomicrobiales</taxon>
        <taxon>Reyranellaceae</taxon>
        <taxon>Reyranella</taxon>
    </lineage>
</organism>
<evidence type="ECO:0000256" key="1">
    <source>
        <dbReference type="SAM" id="Phobius"/>
    </source>
</evidence>
<evidence type="ECO:0000313" key="3">
    <source>
        <dbReference type="Proteomes" id="UP000321058"/>
    </source>
</evidence>
<gene>
    <name evidence="2" type="ORF">RSO01_62470</name>
</gene>
<dbReference type="OrthoDB" id="7219977at2"/>
<dbReference type="EMBL" id="BKAJ01000118">
    <property type="protein sequence ID" value="GEP59081.1"/>
    <property type="molecule type" value="Genomic_DNA"/>
</dbReference>